<evidence type="ECO:0000313" key="2">
    <source>
        <dbReference type="EMBL" id="QDP41339.1"/>
    </source>
</evidence>
<keyword evidence="1" id="KW-0812">Transmembrane</keyword>
<feature type="transmembrane region" description="Helical" evidence="1">
    <location>
        <begin position="81"/>
        <end position="98"/>
    </location>
</feature>
<protein>
    <recommendedName>
        <fullName evidence="4">DUF5317 domain-containing protein</fullName>
    </recommendedName>
</protein>
<dbReference type="EMBL" id="CP041666">
    <property type="protein sequence ID" value="QDP41339.1"/>
    <property type="molecule type" value="Genomic_DNA"/>
</dbReference>
<evidence type="ECO:0008006" key="4">
    <source>
        <dbReference type="Google" id="ProtNLM"/>
    </source>
</evidence>
<evidence type="ECO:0000256" key="1">
    <source>
        <dbReference type="SAM" id="Phobius"/>
    </source>
</evidence>
<gene>
    <name evidence="2" type="ORF">FN924_14785</name>
</gene>
<sequence>MVIDGVILSVIVGFIRKGNLSKLTQPLFTWGWMFPLLLVIQLGVFYFQNKISWIGQASGYVYIVVYVLGLVFLWVNRHQKGLALVMVGVFLNFLVMVTNGGRMPVSAEAAAILDPMYMEAIKNGFYAKHELLTQTSSFPFLGDIIPIAPPYPRSQVISIGDVIMNIGIFLFIQDLMVSKDHAKTHIPCESSDLKGGEVQ</sequence>
<dbReference type="RefSeq" id="WP_143895784.1">
    <property type="nucleotide sequence ID" value="NZ_CP041666.1"/>
</dbReference>
<organism evidence="2 3">
    <name type="scientific">Radiobacillus deserti</name>
    <dbReference type="NCBI Taxonomy" id="2594883"/>
    <lineage>
        <taxon>Bacteria</taxon>
        <taxon>Bacillati</taxon>
        <taxon>Bacillota</taxon>
        <taxon>Bacilli</taxon>
        <taxon>Bacillales</taxon>
        <taxon>Bacillaceae</taxon>
        <taxon>Radiobacillus</taxon>
    </lineage>
</organism>
<dbReference type="AlphaFoldDB" id="A0A516KIX0"/>
<reference evidence="2 3" key="1">
    <citation type="submission" date="2019-07" db="EMBL/GenBank/DDBJ databases">
        <authorList>
            <person name="Li J."/>
        </authorList>
    </citation>
    <scope>NUCLEOTIDE SEQUENCE [LARGE SCALE GENOMIC DNA]</scope>
    <source>
        <strain evidence="2 3">TKL69</strain>
    </source>
</reference>
<evidence type="ECO:0000313" key="3">
    <source>
        <dbReference type="Proteomes" id="UP000315215"/>
    </source>
</evidence>
<dbReference type="OrthoDB" id="37447at2"/>
<dbReference type="Pfam" id="PF17248">
    <property type="entry name" value="DUF5317"/>
    <property type="match status" value="1"/>
</dbReference>
<accession>A0A516KIX0</accession>
<proteinExistence type="predicted"/>
<keyword evidence="3" id="KW-1185">Reference proteome</keyword>
<dbReference type="KEGG" id="aqt:FN924_14785"/>
<dbReference type="Proteomes" id="UP000315215">
    <property type="component" value="Chromosome"/>
</dbReference>
<dbReference type="InterPro" id="IPR035168">
    <property type="entry name" value="DUF5317"/>
</dbReference>
<name>A0A516KIX0_9BACI</name>
<feature type="transmembrane region" description="Helical" evidence="1">
    <location>
        <begin position="59"/>
        <end position="75"/>
    </location>
</feature>
<keyword evidence="1" id="KW-1133">Transmembrane helix</keyword>
<feature type="transmembrane region" description="Helical" evidence="1">
    <location>
        <begin position="27"/>
        <end position="47"/>
    </location>
</feature>
<keyword evidence="1" id="KW-0472">Membrane</keyword>